<dbReference type="Proteomes" id="UP001610444">
    <property type="component" value="Unassembled WGS sequence"/>
</dbReference>
<evidence type="ECO:0000313" key="3">
    <source>
        <dbReference type="Proteomes" id="UP001610444"/>
    </source>
</evidence>
<proteinExistence type="predicted"/>
<dbReference type="PANTHER" id="PTHR45867">
    <property type="entry name" value="PURPLE ACID PHOSPHATASE"/>
    <property type="match status" value="1"/>
</dbReference>
<dbReference type="RefSeq" id="XP_070898510.1">
    <property type="nucleotide sequence ID" value="XM_071045794.1"/>
</dbReference>
<evidence type="ECO:0000313" key="2">
    <source>
        <dbReference type="EMBL" id="KAL2848975.1"/>
    </source>
</evidence>
<organism evidence="2 3">
    <name type="scientific">Aspergillus pseudodeflectus</name>
    <dbReference type="NCBI Taxonomy" id="176178"/>
    <lineage>
        <taxon>Eukaryota</taxon>
        <taxon>Fungi</taxon>
        <taxon>Dikarya</taxon>
        <taxon>Ascomycota</taxon>
        <taxon>Pezizomycotina</taxon>
        <taxon>Eurotiomycetes</taxon>
        <taxon>Eurotiomycetidae</taxon>
        <taxon>Eurotiales</taxon>
        <taxon>Aspergillaceae</taxon>
        <taxon>Aspergillus</taxon>
        <taxon>Aspergillus subgen. Nidulantes</taxon>
    </lineage>
</organism>
<dbReference type="InterPro" id="IPR029052">
    <property type="entry name" value="Metallo-depent_PP-like"/>
</dbReference>
<name>A0ABR4K9L2_9EURO</name>
<dbReference type="Pfam" id="PF14008">
    <property type="entry name" value="Metallophos_C"/>
    <property type="match status" value="1"/>
</dbReference>
<dbReference type="GeneID" id="98160958"/>
<accession>A0ABR4K9L2</accession>
<evidence type="ECO:0000259" key="1">
    <source>
        <dbReference type="Pfam" id="PF14008"/>
    </source>
</evidence>
<comment type="caution">
    <text evidence="2">The sequence shown here is derived from an EMBL/GenBank/DDBJ whole genome shotgun (WGS) entry which is preliminary data.</text>
</comment>
<dbReference type="InterPro" id="IPR025733">
    <property type="entry name" value="PAPs_C"/>
</dbReference>
<feature type="domain" description="Purple acid phosphatase C-terminal" evidence="1">
    <location>
        <begin position="36"/>
        <end position="97"/>
    </location>
</feature>
<dbReference type="PANTHER" id="PTHR45867:SF3">
    <property type="entry name" value="ACID PHOSPHATASE TYPE 7"/>
    <property type="match status" value="1"/>
</dbReference>
<keyword evidence="3" id="KW-1185">Reference proteome</keyword>
<dbReference type="Gene3D" id="3.60.21.10">
    <property type="match status" value="1"/>
</dbReference>
<dbReference type="SUPFAM" id="SSF56300">
    <property type="entry name" value="Metallo-dependent phosphatases"/>
    <property type="match status" value="1"/>
</dbReference>
<reference evidence="2 3" key="1">
    <citation type="submission" date="2024-07" db="EMBL/GenBank/DDBJ databases">
        <title>Section-level genome sequencing and comparative genomics of Aspergillus sections Usti and Cavernicolus.</title>
        <authorList>
            <consortium name="Lawrence Berkeley National Laboratory"/>
            <person name="Nybo J.L."/>
            <person name="Vesth T.C."/>
            <person name="Theobald S."/>
            <person name="Frisvad J.C."/>
            <person name="Larsen T.O."/>
            <person name="Kjaerboelling I."/>
            <person name="Rothschild-Mancinelli K."/>
            <person name="Lyhne E.K."/>
            <person name="Kogle M.E."/>
            <person name="Barry K."/>
            <person name="Clum A."/>
            <person name="Na H."/>
            <person name="Ledsgaard L."/>
            <person name="Lin J."/>
            <person name="Lipzen A."/>
            <person name="Kuo A."/>
            <person name="Riley R."/>
            <person name="Mondo S."/>
            <person name="LaButti K."/>
            <person name="Haridas S."/>
            <person name="Pangalinan J."/>
            <person name="Salamov A.A."/>
            <person name="Simmons B.A."/>
            <person name="Magnuson J.K."/>
            <person name="Chen J."/>
            <person name="Drula E."/>
            <person name="Henrissat B."/>
            <person name="Wiebenga A."/>
            <person name="Lubbers R.J."/>
            <person name="Gomes A.C."/>
            <person name="Macurrencykelacurrency M.R."/>
            <person name="Stajich J."/>
            <person name="Grigoriev I.V."/>
            <person name="Mortensen U.H."/>
            <person name="De vries R.P."/>
            <person name="Baker S.E."/>
            <person name="Andersen M.R."/>
        </authorList>
    </citation>
    <scope>NUCLEOTIDE SEQUENCE [LARGE SCALE GENOMIC DNA]</scope>
    <source>
        <strain evidence="2 3">CBS 756.74</strain>
    </source>
</reference>
<gene>
    <name evidence="2" type="ORF">BJX68DRAFT_267323</name>
</gene>
<dbReference type="EMBL" id="JBFXLR010000024">
    <property type="protein sequence ID" value="KAL2848975.1"/>
    <property type="molecule type" value="Genomic_DNA"/>
</dbReference>
<protein>
    <recommendedName>
        <fullName evidence="1">Purple acid phosphatase C-terminal domain-containing protein</fullName>
    </recommendedName>
</protein>
<sequence length="111" mass="12471">MSGADLAVFGHVHNSQRFAPQYKNKADTNGMQNPKAPMYIVAGTAGNIERLAPTLWKPANLEFLNDKDYAYATITFVDENNLRVDFIKSTTGEVLDTSTLYKSHEDRFVKQ</sequence>